<protein>
    <submittedName>
        <fullName evidence="2">Uncharacterized protein</fullName>
    </submittedName>
</protein>
<feature type="compositionally biased region" description="Basic and acidic residues" evidence="1">
    <location>
        <begin position="114"/>
        <end position="126"/>
    </location>
</feature>
<feature type="compositionally biased region" description="Basic and acidic residues" evidence="1">
    <location>
        <begin position="177"/>
        <end position="186"/>
    </location>
</feature>
<dbReference type="AlphaFoldDB" id="A0A7U2ICS7"/>
<evidence type="ECO:0000313" key="3">
    <source>
        <dbReference type="Proteomes" id="UP000663193"/>
    </source>
</evidence>
<reference evidence="3" key="1">
    <citation type="journal article" date="2021" name="BMC Genomics">
        <title>Chromosome-level genome assembly and manually-curated proteome of model necrotroph Parastagonospora nodorum Sn15 reveals a genome-wide trove of candidate effector homologs, and redundancy of virulence-related functions within an accessory chromosome.</title>
        <authorList>
            <person name="Bertazzoni S."/>
            <person name="Jones D.A.B."/>
            <person name="Phan H.T."/>
            <person name="Tan K.-C."/>
            <person name="Hane J.K."/>
        </authorList>
    </citation>
    <scope>NUCLEOTIDE SEQUENCE [LARGE SCALE GENOMIC DNA]</scope>
    <source>
        <strain evidence="3">SN15 / ATCC MYA-4574 / FGSC 10173)</strain>
    </source>
</reference>
<gene>
    <name evidence="2" type="ORF">JI435_447390</name>
</gene>
<feature type="compositionally biased region" description="Basic and acidic residues" evidence="1">
    <location>
        <begin position="199"/>
        <end position="210"/>
    </location>
</feature>
<evidence type="ECO:0000256" key="1">
    <source>
        <dbReference type="SAM" id="MobiDB-lite"/>
    </source>
</evidence>
<sequence>MAHLSTIFNHAFCVALGPLYSCKSTIVARPSKSKAQYIRVRKHSAAPEAVYQLVERAEDHHGRKLELYKRMHNTALDQGDEELKEHIAVTQRKHRKQNYDMDEEGAMIEQAVKETKGQIKQRRESTKAVSNDRTVTTSTRTETRRHCRVDSVAPTTVDEDRSALTARVESLWRHLEPTSRTVERSTHSTSPHHRRTSKARKDDLNQDSLR</sequence>
<accession>A0A7U2ICS7</accession>
<name>A0A7U2ICS7_PHANO</name>
<dbReference type="VEuPathDB" id="FungiDB:JI435_447390"/>
<proteinExistence type="predicted"/>
<dbReference type="Proteomes" id="UP000663193">
    <property type="component" value="Chromosome 22"/>
</dbReference>
<dbReference type="EMBL" id="CP069044">
    <property type="protein sequence ID" value="QRD07398.1"/>
    <property type="molecule type" value="Genomic_DNA"/>
</dbReference>
<feature type="region of interest" description="Disordered" evidence="1">
    <location>
        <begin position="177"/>
        <end position="210"/>
    </location>
</feature>
<organism evidence="2 3">
    <name type="scientific">Phaeosphaeria nodorum (strain SN15 / ATCC MYA-4574 / FGSC 10173)</name>
    <name type="common">Glume blotch fungus</name>
    <name type="synonym">Parastagonospora nodorum</name>
    <dbReference type="NCBI Taxonomy" id="321614"/>
    <lineage>
        <taxon>Eukaryota</taxon>
        <taxon>Fungi</taxon>
        <taxon>Dikarya</taxon>
        <taxon>Ascomycota</taxon>
        <taxon>Pezizomycotina</taxon>
        <taxon>Dothideomycetes</taxon>
        <taxon>Pleosporomycetidae</taxon>
        <taxon>Pleosporales</taxon>
        <taxon>Pleosporineae</taxon>
        <taxon>Phaeosphaeriaceae</taxon>
        <taxon>Parastagonospora</taxon>
    </lineage>
</organism>
<keyword evidence="3" id="KW-1185">Reference proteome</keyword>
<evidence type="ECO:0000313" key="2">
    <source>
        <dbReference type="EMBL" id="QRD07398.1"/>
    </source>
</evidence>
<feature type="region of interest" description="Disordered" evidence="1">
    <location>
        <begin position="114"/>
        <end position="146"/>
    </location>
</feature>